<feature type="transmembrane region" description="Helical" evidence="1">
    <location>
        <begin position="79"/>
        <end position="99"/>
    </location>
</feature>
<reference evidence="2 3" key="1">
    <citation type="submission" date="2021-04" db="EMBL/GenBank/DDBJ databases">
        <authorList>
            <person name="Bliznina A."/>
        </authorList>
    </citation>
    <scope>NUCLEOTIDE SEQUENCE [LARGE SCALE GENOMIC DNA]</scope>
</reference>
<dbReference type="Proteomes" id="UP001158576">
    <property type="component" value="Chromosome 2"/>
</dbReference>
<keyword evidence="1" id="KW-0472">Membrane</keyword>
<keyword evidence="3" id="KW-1185">Reference proteome</keyword>
<organism evidence="2 3">
    <name type="scientific">Oikopleura dioica</name>
    <name type="common">Tunicate</name>
    <dbReference type="NCBI Taxonomy" id="34765"/>
    <lineage>
        <taxon>Eukaryota</taxon>
        <taxon>Metazoa</taxon>
        <taxon>Chordata</taxon>
        <taxon>Tunicata</taxon>
        <taxon>Appendicularia</taxon>
        <taxon>Copelata</taxon>
        <taxon>Oikopleuridae</taxon>
        <taxon>Oikopleura</taxon>
    </lineage>
</organism>
<proteinExistence type="predicted"/>
<protein>
    <submittedName>
        <fullName evidence="2">Oidioi.mRNA.OKI2018_I69.chr2.g4310.t1.cds</fullName>
    </submittedName>
</protein>
<dbReference type="EMBL" id="OU015567">
    <property type="protein sequence ID" value="CAG5109827.1"/>
    <property type="molecule type" value="Genomic_DNA"/>
</dbReference>
<accession>A0ABN7T602</accession>
<gene>
    <name evidence="2" type="ORF">OKIOD_LOCUS13075</name>
</gene>
<evidence type="ECO:0000313" key="2">
    <source>
        <dbReference type="EMBL" id="CAG5109827.1"/>
    </source>
</evidence>
<name>A0ABN7T602_OIKDI</name>
<evidence type="ECO:0000256" key="1">
    <source>
        <dbReference type="SAM" id="Phobius"/>
    </source>
</evidence>
<keyword evidence="1" id="KW-1133">Transmembrane helix</keyword>
<keyword evidence="1" id="KW-0812">Transmembrane</keyword>
<sequence length="102" mass="11802">MEELVKMEEYKSRGTSLKASIKRKISSEEYVKKEIKITVYEEEPLTRKSSRTESLPRKTSNLDESIDHDLGGFIRFCSIAFYCAFITAALFMTYILLYVNLG</sequence>
<evidence type="ECO:0000313" key="3">
    <source>
        <dbReference type="Proteomes" id="UP001158576"/>
    </source>
</evidence>